<reference evidence="1" key="1">
    <citation type="submission" date="2023-08" db="EMBL/GenBank/DDBJ databases">
        <authorList>
            <person name="Audoor S."/>
            <person name="Bilcke G."/>
        </authorList>
    </citation>
    <scope>NUCLEOTIDE SEQUENCE</scope>
</reference>
<evidence type="ECO:0000313" key="2">
    <source>
        <dbReference type="Proteomes" id="UP001295423"/>
    </source>
</evidence>
<accession>A0AAD2CP93</accession>
<gene>
    <name evidence="1" type="ORF">CYCCA115_LOCUS6218</name>
</gene>
<dbReference type="EMBL" id="CAKOGP040000746">
    <property type="protein sequence ID" value="CAJ1938646.1"/>
    <property type="molecule type" value="Genomic_DNA"/>
</dbReference>
<protein>
    <submittedName>
        <fullName evidence="1">Uncharacterized protein</fullName>
    </submittedName>
</protein>
<evidence type="ECO:0000313" key="1">
    <source>
        <dbReference type="EMBL" id="CAJ1938646.1"/>
    </source>
</evidence>
<organism evidence="1 2">
    <name type="scientific">Cylindrotheca closterium</name>
    <dbReference type="NCBI Taxonomy" id="2856"/>
    <lineage>
        <taxon>Eukaryota</taxon>
        <taxon>Sar</taxon>
        <taxon>Stramenopiles</taxon>
        <taxon>Ochrophyta</taxon>
        <taxon>Bacillariophyta</taxon>
        <taxon>Bacillariophyceae</taxon>
        <taxon>Bacillariophycidae</taxon>
        <taxon>Bacillariales</taxon>
        <taxon>Bacillariaceae</taxon>
        <taxon>Cylindrotheca</taxon>
    </lineage>
</organism>
<sequence length="97" mass="10967">MYDLAIAIQYPQLVKQVYNFPKIHNAPIKIGGIKDSVNIKAIIEYYIPFANKDGENHMLMIGLTEQLPINTLFGLPSSISILFVLRNFKTGLIIYVV</sequence>
<name>A0AAD2CP93_9STRA</name>
<proteinExistence type="predicted"/>
<comment type="caution">
    <text evidence="1">The sequence shown here is derived from an EMBL/GenBank/DDBJ whole genome shotgun (WGS) entry which is preliminary data.</text>
</comment>
<dbReference type="Proteomes" id="UP001295423">
    <property type="component" value="Unassembled WGS sequence"/>
</dbReference>
<dbReference type="AlphaFoldDB" id="A0AAD2CP93"/>
<keyword evidence="2" id="KW-1185">Reference proteome</keyword>